<feature type="chain" id="PRO_5023071025" evidence="5">
    <location>
        <begin position="25"/>
        <end position="470"/>
    </location>
</feature>
<dbReference type="SUPFAM" id="SSF46626">
    <property type="entry name" value="Cytochrome c"/>
    <property type="match status" value="1"/>
</dbReference>
<evidence type="ECO:0000256" key="2">
    <source>
        <dbReference type="ARBA" id="ARBA00022723"/>
    </source>
</evidence>
<evidence type="ECO:0000256" key="5">
    <source>
        <dbReference type="SAM" id="SignalP"/>
    </source>
</evidence>
<dbReference type="Pfam" id="PF06537">
    <property type="entry name" value="DHOR"/>
    <property type="match status" value="1"/>
</dbReference>
<dbReference type="RefSeq" id="WP_147714666.1">
    <property type="nucleotide sequence ID" value="NZ_VKAD01000002.1"/>
</dbReference>
<dbReference type="GO" id="GO:0004130">
    <property type="term" value="F:cytochrome-c peroxidase activity"/>
    <property type="evidence" value="ECO:0007669"/>
    <property type="project" value="TreeGrafter"/>
</dbReference>
<keyword evidence="5" id="KW-0732">Signal</keyword>
<evidence type="ECO:0000256" key="4">
    <source>
        <dbReference type="PROSITE-ProRule" id="PRU00433"/>
    </source>
</evidence>
<evidence type="ECO:0000256" key="3">
    <source>
        <dbReference type="ARBA" id="ARBA00023004"/>
    </source>
</evidence>
<protein>
    <submittedName>
        <fullName evidence="7">Thiol oxidoreductase</fullName>
    </submittedName>
</protein>
<dbReference type="GO" id="GO:0009055">
    <property type="term" value="F:electron transfer activity"/>
    <property type="evidence" value="ECO:0007669"/>
    <property type="project" value="InterPro"/>
</dbReference>
<proteinExistence type="predicted"/>
<evidence type="ECO:0000256" key="1">
    <source>
        <dbReference type="ARBA" id="ARBA00022617"/>
    </source>
</evidence>
<evidence type="ECO:0000313" key="7">
    <source>
        <dbReference type="EMBL" id="TXR52070.1"/>
    </source>
</evidence>
<comment type="caution">
    <text evidence="7">The sequence shown here is derived from an EMBL/GenBank/DDBJ whole genome shotgun (WGS) entry which is preliminary data.</text>
</comment>
<dbReference type="PROSITE" id="PS51007">
    <property type="entry name" value="CYTC"/>
    <property type="match status" value="1"/>
</dbReference>
<keyword evidence="2 4" id="KW-0479">Metal-binding</keyword>
<feature type="domain" description="Cytochrome c" evidence="6">
    <location>
        <begin position="338"/>
        <end position="470"/>
    </location>
</feature>
<dbReference type="Proteomes" id="UP000321764">
    <property type="component" value="Unassembled WGS sequence"/>
</dbReference>
<organism evidence="7 8">
    <name type="scientific">Reinekea thalattae</name>
    <dbReference type="NCBI Taxonomy" id="2593301"/>
    <lineage>
        <taxon>Bacteria</taxon>
        <taxon>Pseudomonadati</taxon>
        <taxon>Pseudomonadota</taxon>
        <taxon>Gammaproteobacteria</taxon>
        <taxon>Oceanospirillales</taxon>
        <taxon>Saccharospirillaceae</taxon>
        <taxon>Reinekea</taxon>
    </lineage>
</organism>
<accession>A0A5C8Z576</accession>
<dbReference type="Gene3D" id="1.10.760.10">
    <property type="entry name" value="Cytochrome c-like domain"/>
    <property type="match status" value="1"/>
</dbReference>
<keyword evidence="8" id="KW-1185">Reference proteome</keyword>
<dbReference type="PIRSF" id="PIRSF028099">
    <property type="entry name" value="DUF1111"/>
    <property type="match status" value="1"/>
</dbReference>
<keyword evidence="1 4" id="KW-0349">Heme</keyword>
<dbReference type="InterPro" id="IPR051395">
    <property type="entry name" value="Cytochrome_c_Peroxidase/MauG"/>
</dbReference>
<dbReference type="GO" id="GO:0046872">
    <property type="term" value="F:metal ion binding"/>
    <property type="evidence" value="ECO:0007669"/>
    <property type="project" value="UniProtKB-KW"/>
</dbReference>
<dbReference type="PANTHER" id="PTHR30600:SF4">
    <property type="entry name" value="CYTOCHROME C DOMAIN-CONTAINING PROTEIN"/>
    <property type="match status" value="1"/>
</dbReference>
<dbReference type="PANTHER" id="PTHR30600">
    <property type="entry name" value="CYTOCHROME C PEROXIDASE-RELATED"/>
    <property type="match status" value="1"/>
</dbReference>
<name>A0A5C8Z576_9GAMM</name>
<dbReference type="AlphaFoldDB" id="A0A5C8Z576"/>
<dbReference type="EMBL" id="VKAD01000002">
    <property type="protein sequence ID" value="TXR52070.1"/>
    <property type="molecule type" value="Genomic_DNA"/>
</dbReference>
<gene>
    <name evidence="7" type="ORF">FME95_11690</name>
</gene>
<sequence>MKPTRTLLILCSINALWLTQPSMAELPLTGGQTTIRQTPNSAAFSQPAANLSLMDKVDFSVGNSFFRNPWVIAPSSTIARDGLGPLFNTNGCESCHIGDGRGHAPNDENDSAISMLIRLSVKAESELDIAQQKLYGPLAEPTYGHQLQDLSIPDVAHEGKIKTHWQYSTFSYPDGSSIRLRQPEFVITDLNYGAFADNAQFSARIAPQMIGLGLLEQIPEAAILANADPDDANGDGISGKANYVWDIRKQTSNLGRFGWKAGMPTLEQQNAAAFKGDIGITSELMPNDDCSQHQIDCLQKPNGNRQGEPWELQQDVLAAVTFYTRHLAVPMQRHSEDESVKLGQRLFDDIGCSQCHVSEFTTAKNPSLPALSEQTFHPFSDLLLHDMGEALADYREEFLANGREWRTPPLWGMGHHIDVSGQLALLHDGRAETIEQAILWHGGEAEASKQQFVQLPKSQRAALIAFLESL</sequence>
<keyword evidence="3 4" id="KW-0408">Iron</keyword>
<dbReference type="InterPro" id="IPR009056">
    <property type="entry name" value="Cyt_c-like_dom"/>
</dbReference>
<dbReference type="GO" id="GO:0020037">
    <property type="term" value="F:heme binding"/>
    <property type="evidence" value="ECO:0007669"/>
    <property type="project" value="InterPro"/>
</dbReference>
<feature type="signal peptide" evidence="5">
    <location>
        <begin position="1"/>
        <end position="24"/>
    </location>
</feature>
<evidence type="ECO:0000313" key="8">
    <source>
        <dbReference type="Proteomes" id="UP000321764"/>
    </source>
</evidence>
<dbReference type="OrthoDB" id="9805202at2"/>
<dbReference type="InterPro" id="IPR010538">
    <property type="entry name" value="DHOR"/>
</dbReference>
<reference evidence="7 8" key="1">
    <citation type="submission" date="2019-07" db="EMBL/GenBank/DDBJ databases">
        <title>Reinekea sp. strain SSH23 genome sequencing and assembly.</title>
        <authorList>
            <person name="Kim I."/>
        </authorList>
    </citation>
    <scope>NUCLEOTIDE SEQUENCE [LARGE SCALE GENOMIC DNA]</scope>
    <source>
        <strain evidence="7 8">SSH23</strain>
    </source>
</reference>
<dbReference type="InterPro" id="IPR036909">
    <property type="entry name" value="Cyt_c-like_dom_sf"/>
</dbReference>
<evidence type="ECO:0000259" key="6">
    <source>
        <dbReference type="PROSITE" id="PS51007"/>
    </source>
</evidence>